<feature type="binding site" evidence="8">
    <location>
        <position position="168"/>
    </location>
    <ligand>
        <name>Zn(2+)</name>
        <dbReference type="ChEBI" id="CHEBI:29105"/>
    </ligand>
</feature>
<gene>
    <name evidence="9" type="ORF">CEUTPL_LOCUS10956</name>
</gene>
<feature type="binding site" evidence="8">
    <location>
        <position position="164"/>
    </location>
    <ligand>
        <name>Zn(2+)</name>
        <dbReference type="ChEBI" id="CHEBI:29105"/>
    </ligand>
</feature>
<organism evidence="9 10">
    <name type="scientific">Ceutorhynchus assimilis</name>
    <name type="common">cabbage seed weevil</name>
    <dbReference type="NCBI Taxonomy" id="467358"/>
    <lineage>
        <taxon>Eukaryota</taxon>
        <taxon>Metazoa</taxon>
        <taxon>Ecdysozoa</taxon>
        <taxon>Arthropoda</taxon>
        <taxon>Hexapoda</taxon>
        <taxon>Insecta</taxon>
        <taxon>Pterygota</taxon>
        <taxon>Neoptera</taxon>
        <taxon>Endopterygota</taxon>
        <taxon>Coleoptera</taxon>
        <taxon>Polyphaga</taxon>
        <taxon>Cucujiformia</taxon>
        <taxon>Curculionidae</taxon>
        <taxon>Ceutorhynchinae</taxon>
        <taxon>Ceutorhynchus</taxon>
    </lineage>
</organism>
<name>A0A9N9MSA4_9CUCU</name>
<evidence type="ECO:0000256" key="4">
    <source>
        <dbReference type="ARBA" id="ARBA00022833"/>
    </source>
</evidence>
<keyword evidence="1 8" id="KW-0831">Ubiquinone biosynthesis</keyword>
<comment type="function">
    <text evidence="8">Lyase that catalyzes the C1-decarboxylation of 4-hydroxy-3-methoxy-5-(all-trans-polyprenyl)benzoic acid into 2-methoxy-6-(all-trans-polyprenyl)phenol during ubiquinone biosynthesis.</text>
</comment>
<dbReference type="EMBL" id="OU892282">
    <property type="protein sequence ID" value="CAG9770504.1"/>
    <property type="molecule type" value="Genomic_DNA"/>
</dbReference>
<comment type="subcellular location">
    <subcellularLocation>
        <location evidence="8">Mitochondrion inner membrane</location>
        <topology evidence="8">Peripheral membrane protein</topology>
        <orientation evidence="8">Matrix side</orientation>
    </subcellularLocation>
</comment>
<sequence>MLPMCRKIPKFLTSLQSTIPKHLSTSPLEAPSNFQQDFEKHHCPTNFLQRSVLTVGAAAISILDPHRGDMIACLGETTGEGALHYMKSCMEQSKEGLQILQEQPRINTNTVNLNYLQNLPPNTLGYMYYKFLEVNQVTPDSRMSVQFIDNPELAYVMQRYREIHDLIHTALQMPTNMLGEVTVKWVEALQFKLPMCISGAIFGPLRLKTKHRQLYLDRYLPWAIKTGGSAEFLLNIYFEKRWEQKLSEFYKEINLEPLILK</sequence>
<proteinExistence type="inferred from homology"/>
<comment type="similarity">
    <text evidence="8">Belongs to the COQ4 family.</text>
</comment>
<reference evidence="9" key="1">
    <citation type="submission" date="2022-01" db="EMBL/GenBank/DDBJ databases">
        <authorList>
            <person name="King R."/>
        </authorList>
    </citation>
    <scope>NUCLEOTIDE SEQUENCE</scope>
</reference>
<dbReference type="EC" id="4.1.1.130" evidence="8"/>
<evidence type="ECO:0000256" key="2">
    <source>
        <dbReference type="ARBA" id="ARBA00022723"/>
    </source>
</evidence>
<comment type="catalytic activity">
    <reaction evidence="8">
        <text>a 4-hydroxy-3-methoxy-5-(all-trans-polyprenyl)benzoate + H(+) = a 2-methoxy-6-(all-trans-polyprenyl)phenol + CO2</text>
        <dbReference type="Rhea" id="RHEA:81179"/>
        <dbReference type="Rhea" id="RHEA-COMP:9551"/>
        <dbReference type="Rhea" id="RHEA-COMP:10931"/>
        <dbReference type="ChEBI" id="CHEBI:15378"/>
        <dbReference type="ChEBI" id="CHEBI:16526"/>
        <dbReference type="ChEBI" id="CHEBI:62731"/>
        <dbReference type="ChEBI" id="CHEBI:84443"/>
        <dbReference type="EC" id="4.1.1.130"/>
    </reaction>
</comment>
<keyword evidence="5 8" id="KW-0496">Mitochondrion</keyword>
<dbReference type="InterPro" id="IPR027540">
    <property type="entry name" value="Coq4_euk"/>
</dbReference>
<keyword evidence="2 8" id="KW-0479">Metal-binding</keyword>
<dbReference type="Pfam" id="PF05019">
    <property type="entry name" value="Coq4"/>
    <property type="match status" value="1"/>
</dbReference>
<evidence type="ECO:0000256" key="6">
    <source>
        <dbReference type="ARBA" id="ARBA00023136"/>
    </source>
</evidence>
<evidence type="ECO:0000313" key="9">
    <source>
        <dbReference type="EMBL" id="CAG9770504.1"/>
    </source>
</evidence>
<evidence type="ECO:0000256" key="1">
    <source>
        <dbReference type="ARBA" id="ARBA00022688"/>
    </source>
</evidence>
<dbReference type="AlphaFoldDB" id="A0A9N9MSA4"/>
<feature type="binding site" evidence="8">
    <location>
        <position position="180"/>
    </location>
    <ligand>
        <name>Zn(2+)</name>
        <dbReference type="ChEBI" id="CHEBI:29105"/>
    </ligand>
</feature>
<keyword evidence="3 8" id="KW-0999">Mitochondrion inner membrane</keyword>
<keyword evidence="6 8" id="KW-0472">Membrane</keyword>
<comment type="pathway">
    <text evidence="8">Cofactor biosynthesis; ubiquinone biosynthesis.</text>
</comment>
<feature type="binding site" evidence="8">
    <location>
        <position position="165"/>
    </location>
    <ligand>
        <name>Zn(2+)</name>
        <dbReference type="ChEBI" id="CHEBI:29105"/>
    </ligand>
</feature>
<dbReference type="GO" id="GO:0008270">
    <property type="term" value="F:zinc ion binding"/>
    <property type="evidence" value="ECO:0007669"/>
    <property type="project" value="UniProtKB-UniRule"/>
</dbReference>
<keyword evidence="4 8" id="KW-0862">Zinc</keyword>
<evidence type="ECO:0000256" key="5">
    <source>
        <dbReference type="ARBA" id="ARBA00023128"/>
    </source>
</evidence>
<evidence type="ECO:0000313" key="10">
    <source>
        <dbReference type="Proteomes" id="UP001152799"/>
    </source>
</evidence>
<keyword evidence="10" id="KW-1185">Reference proteome</keyword>
<evidence type="ECO:0000256" key="8">
    <source>
        <dbReference type="HAMAP-Rule" id="MF_03111"/>
    </source>
</evidence>
<comment type="subunit">
    <text evidence="8">Component of a multi-subunit COQ enzyme complex.</text>
</comment>
<dbReference type="Proteomes" id="UP001152799">
    <property type="component" value="Chromosome 6"/>
</dbReference>
<dbReference type="PANTHER" id="PTHR12922">
    <property type="entry name" value="UBIQUINONE BIOSYNTHESIS PROTEIN"/>
    <property type="match status" value="1"/>
</dbReference>
<dbReference type="InterPro" id="IPR007715">
    <property type="entry name" value="Coq4"/>
</dbReference>
<dbReference type="OrthoDB" id="4249at2759"/>
<accession>A0A9N9MSA4</accession>
<protein>
    <recommendedName>
        <fullName evidence="8">Ubiquinone biosynthesis protein COQ4 homolog, mitochondrial</fullName>
    </recommendedName>
    <alternativeName>
        <fullName evidence="8">4-hydroxy-3-methoxy-5-polyprenylbenzoate decarboxylase</fullName>
        <ecNumber evidence="8">4.1.1.130</ecNumber>
    </alternativeName>
    <alternativeName>
        <fullName evidence="8">Coenzyme Q biosynthesis protein 4 homolog</fullName>
    </alternativeName>
</protein>
<evidence type="ECO:0000256" key="3">
    <source>
        <dbReference type="ARBA" id="ARBA00022792"/>
    </source>
</evidence>
<keyword evidence="7 8" id="KW-0456">Lyase</keyword>
<dbReference type="PANTHER" id="PTHR12922:SF7">
    <property type="entry name" value="UBIQUINONE BIOSYNTHESIS PROTEIN COQ4 HOMOLOG, MITOCHONDRIAL"/>
    <property type="match status" value="1"/>
</dbReference>
<dbReference type="HAMAP" id="MF_03111">
    <property type="entry name" value="Coq4"/>
    <property type="match status" value="1"/>
</dbReference>
<evidence type="ECO:0000256" key="7">
    <source>
        <dbReference type="ARBA" id="ARBA00023239"/>
    </source>
</evidence>
<comment type="cofactor">
    <cofactor evidence="8">
        <name>Zn(2+)</name>
        <dbReference type="ChEBI" id="CHEBI:29105"/>
    </cofactor>
</comment>
<dbReference type="GO" id="GO:0120539">
    <property type="term" value="F:4-hydroxy-3-methoxy-5-polyprenylbenzoate decarboxylase activity"/>
    <property type="evidence" value="ECO:0007669"/>
    <property type="project" value="UniProtKB-EC"/>
</dbReference>
<dbReference type="GO" id="GO:0031314">
    <property type="term" value="C:extrinsic component of mitochondrial inner membrane"/>
    <property type="evidence" value="ECO:0007669"/>
    <property type="project" value="UniProtKB-UniRule"/>
</dbReference>